<gene>
    <name evidence="1" type="ORF">BN2475_630029</name>
</gene>
<dbReference type="Proteomes" id="UP000187012">
    <property type="component" value="Unassembled WGS sequence"/>
</dbReference>
<sequence>MGGDNVLVLPATLGCKPKTTVSKQGAHIGVAEGSCNWTLRRCRCSQGERSVRRADISAHPTLFESRRALRSHHVLNHSAASSVPL</sequence>
<evidence type="ECO:0000313" key="2">
    <source>
        <dbReference type="Proteomes" id="UP000187012"/>
    </source>
</evidence>
<dbReference type="AlphaFoldDB" id="A0A1N7SFR6"/>
<proteinExistence type="predicted"/>
<dbReference type="EMBL" id="CYGX02000063">
    <property type="protein sequence ID" value="SIT46172.1"/>
    <property type="molecule type" value="Genomic_DNA"/>
</dbReference>
<keyword evidence="2" id="KW-1185">Reference proteome</keyword>
<name>A0A1N7SFR6_9BURK</name>
<protein>
    <submittedName>
        <fullName evidence="1">Uncharacterized protein</fullName>
    </submittedName>
</protein>
<accession>A0A1N7SFR6</accession>
<organism evidence="1 2">
    <name type="scientific">Paraburkholderia ribeironis</name>
    <dbReference type="NCBI Taxonomy" id="1247936"/>
    <lineage>
        <taxon>Bacteria</taxon>
        <taxon>Pseudomonadati</taxon>
        <taxon>Pseudomonadota</taxon>
        <taxon>Betaproteobacteria</taxon>
        <taxon>Burkholderiales</taxon>
        <taxon>Burkholderiaceae</taxon>
        <taxon>Paraburkholderia</taxon>
    </lineage>
</organism>
<evidence type="ECO:0000313" key="1">
    <source>
        <dbReference type="EMBL" id="SIT46172.1"/>
    </source>
</evidence>
<reference evidence="1 2" key="1">
    <citation type="submission" date="2016-12" db="EMBL/GenBank/DDBJ databases">
        <authorList>
            <person name="Song W.-J."/>
            <person name="Kurnit D.M."/>
        </authorList>
    </citation>
    <scope>NUCLEOTIDE SEQUENCE [LARGE SCALE GENOMIC DNA]</scope>
    <source>
        <strain evidence="1 2">STM7296</strain>
    </source>
</reference>
<dbReference type="STRING" id="1247936.BN2475_630029"/>